<keyword evidence="3" id="KW-0539">Nucleus</keyword>
<dbReference type="PANTHER" id="PTHR31001:SF56">
    <property type="entry name" value="ZN(2)-C6 FUNGAL-TYPE DOMAIN-CONTAINING PROTEIN"/>
    <property type="match status" value="1"/>
</dbReference>
<dbReference type="PROSITE" id="PS00463">
    <property type="entry name" value="ZN2_CY6_FUNGAL_1"/>
    <property type="match status" value="1"/>
</dbReference>
<keyword evidence="8" id="KW-1185">Reference proteome</keyword>
<feature type="region of interest" description="Disordered" evidence="4">
    <location>
        <begin position="819"/>
        <end position="838"/>
    </location>
</feature>
<evidence type="ECO:0000256" key="1">
    <source>
        <dbReference type="ARBA" id="ARBA00004123"/>
    </source>
</evidence>
<dbReference type="PROSITE" id="PS50048">
    <property type="entry name" value="ZN2_CY6_FUNGAL_2"/>
    <property type="match status" value="1"/>
</dbReference>
<feature type="domain" description="Zn(2)-C6 fungal-type" evidence="5">
    <location>
        <begin position="43"/>
        <end position="72"/>
    </location>
</feature>
<comment type="subcellular location">
    <subcellularLocation>
        <location evidence="1">Nucleus</location>
    </subcellularLocation>
</comment>
<evidence type="ECO:0000256" key="3">
    <source>
        <dbReference type="ARBA" id="ARBA00023242"/>
    </source>
</evidence>
<feature type="compositionally biased region" description="Low complexity" evidence="4">
    <location>
        <begin position="1"/>
        <end position="20"/>
    </location>
</feature>
<dbReference type="OrthoDB" id="424974at2759"/>
<dbReference type="GO" id="GO:0005634">
    <property type="term" value="C:nucleus"/>
    <property type="evidence" value="ECO:0007669"/>
    <property type="project" value="UniProtKB-SubCell"/>
</dbReference>
<feature type="region of interest" description="Disordered" evidence="4">
    <location>
        <begin position="662"/>
        <end position="694"/>
    </location>
</feature>
<dbReference type="GO" id="GO:0006351">
    <property type="term" value="P:DNA-templated transcription"/>
    <property type="evidence" value="ECO:0007669"/>
    <property type="project" value="InterPro"/>
</dbReference>
<dbReference type="InterPro" id="IPR007219">
    <property type="entry name" value="XnlR_reg_dom"/>
</dbReference>
<dbReference type="SMART" id="SM00066">
    <property type="entry name" value="GAL4"/>
    <property type="match status" value="1"/>
</dbReference>
<reference evidence="7 8" key="1">
    <citation type="submission" date="2021-08" db="EMBL/GenBank/DDBJ databases">
        <title>Draft Genome Sequence of Phanerochaete sordida strain YK-624.</title>
        <authorList>
            <person name="Mori T."/>
            <person name="Dohra H."/>
            <person name="Suzuki T."/>
            <person name="Kawagishi H."/>
            <person name="Hirai H."/>
        </authorList>
    </citation>
    <scope>NUCLEOTIDE SEQUENCE [LARGE SCALE GENOMIC DNA]</scope>
    <source>
        <strain evidence="7 8">YK-624</strain>
    </source>
</reference>
<accession>A0A9P3GAU5</accession>
<dbReference type="SMART" id="SM00906">
    <property type="entry name" value="Fungal_trans"/>
    <property type="match status" value="1"/>
</dbReference>
<dbReference type="InterPro" id="IPR001138">
    <property type="entry name" value="Zn2Cys6_DnaBD"/>
</dbReference>
<dbReference type="InterPro" id="IPR017896">
    <property type="entry name" value="4Fe4S_Fe-S-bd"/>
</dbReference>
<dbReference type="InterPro" id="IPR050613">
    <property type="entry name" value="Sec_Metabolite_Reg"/>
</dbReference>
<dbReference type="CDD" id="cd12148">
    <property type="entry name" value="fungal_TF_MHR"/>
    <property type="match status" value="1"/>
</dbReference>
<dbReference type="AlphaFoldDB" id="A0A9P3GAU5"/>
<evidence type="ECO:0000256" key="4">
    <source>
        <dbReference type="SAM" id="MobiDB-lite"/>
    </source>
</evidence>
<dbReference type="GO" id="GO:0008270">
    <property type="term" value="F:zinc ion binding"/>
    <property type="evidence" value="ECO:0007669"/>
    <property type="project" value="InterPro"/>
</dbReference>
<organism evidence="7 8">
    <name type="scientific">Phanerochaete sordida</name>
    <dbReference type="NCBI Taxonomy" id="48140"/>
    <lineage>
        <taxon>Eukaryota</taxon>
        <taxon>Fungi</taxon>
        <taxon>Dikarya</taxon>
        <taxon>Basidiomycota</taxon>
        <taxon>Agaricomycotina</taxon>
        <taxon>Agaricomycetes</taxon>
        <taxon>Polyporales</taxon>
        <taxon>Phanerochaetaceae</taxon>
        <taxon>Phanerochaete</taxon>
    </lineage>
</organism>
<dbReference type="Gene3D" id="4.10.240.10">
    <property type="entry name" value="Zn(2)-C6 fungal-type DNA-binding domain"/>
    <property type="match status" value="1"/>
</dbReference>
<evidence type="ECO:0000313" key="8">
    <source>
        <dbReference type="Proteomes" id="UP000703269"/>
    </source>
</evidence>
<proteinExistence type="predicted"/>
<gene>
    <name evidence="7" type="ORF">PsYK624_071210</name>
</gene>
<dbReference type="GO" id="GO:0003677">
    <property type="term" value="F:DNA binding"/>
    <property type="evidence" value="ECO:0007669"/>
    <property type="project" value="InterPro"/>
</dbReference>
<dbReference type="Proteomes" id="UP000703269">
    <property type="component" value="Unassembled WGS sequence"/>
</dbReference>
<evidence type="ECO:0000313" key="7">
    <source>
        <dbReference type="EMBL" id="GJE90974.1"/>
    </source>
</evidence>
<keyword evidence="2" id="KW-0479">Metal-binding</keyword>
<dbReference type="EMBL" id="BPQB01000019">
    <property type="protein sequence ID" value="GJE90974.1"/>
    <property type="molecule type" value="Genomic_DNA"/>
</dbReference>
<feature type="region of interest" description="Disordered" evidence="4">
    <location>
        <begin position="1"/>
        <end position="42"/>
    </location>
</feature>
<feature type="compositionally biased region" description="Low complexity" evidence="4">
    <location>
        <begin position="662"/>
        <end position="684"/>
    </location>
</feature>
<feature type="domain" description="4Fe-4S ferredoxin-type" evidence="6">
    <location>
        <begin position="50"/>
        <end position="82"/>
    </location>
</feature>
<sequence>MSTESADSQPQPASSPTPETNSPSQSPAEPRGSPPRERKGGLSCAECRRSKLRCDRNVPCQACVRRGCAKLCPNGTMAATKGNKALQSHAQKLGEQVTSMSAKIKELESALAAAHLRLRAQPDAPEDAAARKGCTGARRRCYGVGTGSLAIDKDGLARYYGDTSASEYFSGLLPDAGSNTCYEPDFQALNLPSEIVMLFNAYPFGLRSRPYSTNIFLPYLPPRGKAMEVIDIFYDRFGCLYNPVAYEDCMSELVDKIYGSSTMPSVEHVHPHKLAVFLGILAIGHQRSVDFATSGGLNLNAERYYVLACAALSLAPIMAEAMCATVQALFLVDCYLWSSTRRACEELWLLIGVMARVALRIGLHRDGAQFNLDAAELRRRRLMFWELYRLDAWVSFATGRAPAINLADTDTKFPEYDGDSSLMPYPYWKYRHAAACLWPTIKLTAAEVASYDETMALDRKIRTFPVPAHLQASLQGSEVWQWSTDAGQANQQYCIVADKELNLLFLHRNYLADALHAENPLAHKFGGSVLAAYRCATRMCFALRDLYRLHPKTVGGMWYFWSGIFSACIVLAAIPIIAPSCSLAQNALTNFKAACRLFNEGAASCRHPNTIDILRKLERRAENAIMGYWSNPLKYQCIPPPPGEIDELRLLGGQQVIIQQGSRSHSGSPVPVPSQVSHVRTQPHQPQPPSHSHAAVQGFMAGAFGEPAAPSASVAALSLNSFSAVGLDTFDFADLDNAFLSSNVPTYEQIMQSSAYPPLPPTRPHGFSPDHGFHPATFPQSGERFEQAGYPARGQQHPDALGGTSFLSGRDSVWSSFVDNMTQGGGSPTGSQYGLYGM</sequence>
<evidence type="ECO:0000259" key="5">
    <source>
        <dbReference type="PROSITE" id="PS50048"/>
    </source>
</evidence>
<dbReference type="Pfam" id="PF04082">
    <property type="entry name" value="Fungal_trans"/>
    <property type="match status" value="1"/>
</dbReference>
<name>A0A9P3GAU5_9APHY</name>
<evidence type="ECO:0000259" key="6">
    <source>
        <dbReference type="PROSITE" id="PS51379"/>
    </source>
</evidence>
<evidence type="ECO:0000256" key="2">
    <source>
        <dbReference type="ARBA" id="ARBA00022723"/>
    </source>
</evidence>
<comment type="caution">
    <text evidence="7">The sequence shown here is derived from an EMBL/GenBank/DDBJ whole genome shotgun (WGS) entry which is preliminary data.</text>
</comment>
<dbReference type="SUPFAM" id="SSF57701">
    <property type="entry name" value="Zn2/Cys6 DNA-binding domain"/>
    <property type="match status" value="1"/>
</dbReference>
<dbReference type="PANTHER" id="PTHR31001">
    <property type="entry name" value="UNCHARACTERIZED TRANSCRIPTIONAL REGULATORY PROTEIN"/>
    <property type="match status" value="1"/>
</dbReference>
<dbReference type="PROSITE" id="PS51379">
    <property type="entry name" value="4FE4S_FER_2"/>
    <property type="match status" value="1"/>
</dbReference>
<dbReference type="InterPro" id="IPR036864">
    <property type="entry name" value="Zn2-C6_fun-type_DNA-bd_sf"/>
</dbReference>
<dbReference type="GO" id="GO:0000981">
    <property type="term" value="F:DNA-binding transcription factor activity, RNA polymerase II-specific"/>
    <property type="evidence" value="ECO:0007669"/>
    <property type="project" value="InterPro"/>
</dbReference>
<dbReference type="CDD" id="cd00067">
    <property type="entry name" value="GAL4"/>
    <property type="match status" value="1"/>
</dbReference>
<protein>
    <submittedName>
        <fullName evidence="7">Zn(II)2Cys6 transcription factor</fullName>
    </submittedName>
</protein>